<protein>
    <submittedName>
        <fullName evidence="1">Retrovirus-related Pol polyprotein from transposon TNT 1-94</fullName>
    </submittedName>
</protein>
<proteinExistence type="predicted"/>
<dbReference type="AlphaFoldDB" id="A0A6L2J7S2"/>
<organism evidence="1">
    <name type="scientific">Tanacetum cinerariifolium</name>
    <name type="common">Dalmatian daisy</name>
    <name type="synonym">Chrysanthemum cinerariifolium</name>
    <dbReference type="NCBI Taxonomy" id="118510"/>
    <lineage>
        <taxon>Eukaryota</taxon>
        <taxon>Viridiplantae</taxon>
        <taxon>Streptophyta</taxon>
        <taxon>Embryophyta</taxon>
        <taxon>Tracheophyta</taxon>
        <taxon>Spermatophyta</taxon>
        <taxon>Magnoliopsida</taxon>
        <taxon>eudicotyledons</taxon>
        <taxon>Gunneridae</taxon>
        <taxon>Pentapetalae</taxon>
        <taxon>asterids</taxon>
        <taxon>campanulids</taxon>
        <taxon>Asterales</taxon>
        <taxon>Asteraceae</taxon>
        <taxon>Asteroideae</taxon>
        <taxon>Anthemideae</taxon>
        <taxon>Anthemidinae</taxon>
        <taxon>Tanacetum</taxon>
    </lineage>
</organism>
<sequence>MFHNFDQFMWQFERENFHEVNAKTCLEVLRTQFKEFFASKRVTSSDYLNRLNQENFKDYTGCEPETYRSNLLKCLDILAKCIDKRVLKYGELQMKESEVKAIKKTEKLLNEAIPHEHEIEKSFRLQPKDAQINPIQVMHMQEGKVDMGKKLDAGLVATEISETESNKQDTSSKLGNDTTLAVDADMRPVNDQEPLAEVQLTAQHNILANEQQHITPHYLHEVREYVFANPHHMIAPDSFMNSSKESYGSNDMAHNYYLEEAKKKTQDINTSLTPREISFAITHHTPNAGTPKPMSNNQTFRNWTASKSSNVTLKVMQKADHSRNPSLFSDSKHFVCSTCQKCVFNANHDAYVTKFLKEVNSCAKGQSPKSRNSIKPVEKKSNVNKPERWISKGYRLSPNKSSFVYEKTNTHRSCLRGSRNSNLMKKNYGICRQHFRPRSSKKRKVCASMRFIFKKEKSSCFRPFSSTIFIFSHARSVIKWINTKYALEILKKYGMDSSDPVDTPLVEKSKLDLELQGKTVDPTHYHGMIGSLMYLTSSRPDLVFVLCMCAWHIDVMYHFIKEQVENSVVELYFSRTEYQLAGIFTKALPRERFEFFINKLGVKSMSPEILKSLVEEEE</sequence>
<comment type="caution">
    <text evidence="1">The sequence shown here is derived from an EMBL/GenBank/DDBJ whole genome shotgun (WGS) entry which is preliminary data.</text>
</comment>
<gene>
    <name evidence="1" type="ORF">Tci_004023</name>
</gene>
<accession>A0A6L2J7S2</accession>
<dbReference type="EMBL" id="BKCJ010000313">
    <property type="protein sequence ID" value="GEU32045.1"/>
    <property type="molecule type" value="Genomic_DNA"/>
</dbReference>
<evidence type="ECO:0000313" key="1">
    <source>
        <dbReference type="EMBL" id="GEU32045.1"/>
    </source>
</evidence>
<reference evidence="1" key="1">
    <citation type="journal article" date="2019" name="Sci. Rep.">
        <title>Draft genome of Tanacetum cinerariifolium, the natural source of mosquito coil.</title>
        <authorList>
            <person name="Yamashiro T."/>
            <person name="Shiraishi A."/>
            <person name="Satake H."/>
            <person name="Nakayama K."/>
        </authorList>
    </citation>
    <scope>NUCLEOTIDE SEQUENCE</scope>
</reference>
<name>A0A6L2J7S2_TANCI</name>